<dbReference type="PANTHER" id="PTHR35534:SF1">
    <property type="entry name" value="LARGE RIBOSOMAL SUBUNIT PROTEIN BL32"/>
    <property type="match status" value="1"/>
</dbReference>
<gene>
    <name evidence="5 7" type="primary">rpmF</name>
    <name evidence="7" type="ORF">dnl_35040</name>
</gene>
<keyword evidence="8" id="KW-1185">Reference proteome</keyword>
<keyword evidence="3 5" id="KW-0687">Ribonucleoprotein</keyword>
<dbReference type="HAMAP" id="MF_00340">
    <property type="entry name" value="Ribosomal_bL32"/>
    <property type="match status" value="1"/>
</dbReference>
<evidence type="ECO:0000313" key="8">
    <source>
        <dbReference type="Proteomes" id="UP000663720"/>
    </source>
</evidence>
<dbReference type="SUPFAM" id="SSF57829">
    <property type="entry name" value="Zn-binding ribosomal proteins"/>
    <property type="match status" value="1"/>
</dbReference>
<dbReference type="GO" id="GO:0003735">
    <property type="term" value="F:structural constituent of ribosome"/>
    <property type="evidence" value="ECO:0007669"/>
    <property type="project" value="InterPro"/>
</dbReference>
<dbReference type="RefSeq" id="WP_207687243.1">
    <property type="nucleotide sequence ID" value="NZ_CP061799.1"/>
</dbReference>
<evidence type="ECO:0000256" key="2">
    <source>
        <dbReference type="ARBA" id="ARBA00022980"/>
    </source>
</evidence>
<dbReference type="Gene3D" id="1.20.5.640">
    <property type="entry name" value="Single helix bin"/>
    <property type="match status" value="1"/>
</dbReference>
<reference evidence="7" key="1">
    <citation type="journal article" date="2021" name="Microb. Physiol.">
        <title>Proteogenomic Insights into the Physiology of Marine, Sulfate-Reducing, Filamentous Desulfonema limicola and Desulfonema magnum.</title>
        <authorList>
            <person name="Schnaars V."/>
            <person name="Wohlbrand L."/>
            <person name="Scheve S."/>
            <person name="Hinrichs C."/>
            <person name="Reinhardt R."/>
            <person name="Rabus R."/>
        </authorList>
    </citation>
    <scope>NUCLEOTIDE SEQUENCE</scope>
    <source>
        <strain evidence="7">5ac10</strain>
    </source>
</reference>
<dbReference type="AlphaFoldDB" id="A0A975B9E7"/>
<organism evidence="7 8">
    <name type="scientific">Desulfonema limicola</name>
    <dbReference type="NCBI Taxonomy" id="45656"/>
    <lineage>
        <taxon>Bacteria</taxon>
        <taxon>Pseudomonadati</taxon>
        <taxon>Thermodesulfobacteriota</taxon>
        <taxon>Desulfobacteria</taxon>
        <taxon>Desulfobacterales</taxon>
        <taxon>Desulfococcaceae</taxon>
        <taxon>Desulfonema</taxon>
    </lineage>
</organism>
<feature type="region of interest" description="Disordered" evidence="6">
    <location>
        <begin position="1"/>
        <end position="24"/>
    </location>
</feature>
<comment type="similarity">
    <text evidence="1 5">Belongs to the bacterial ribosomal protein bL32 family.</text>
</comment>
<sequence length="60" mass="6754">MAVPKHKTSKSKRDKRRTHQKLTAPAIAECPECGEAKLPHHACKACGTYKGRNIMEHKED</sequence>
<dbReference type="InterPro" id="IPR011332">
    <property type="entry name" value="Ribosomal_zn-bd"/>
</dbReference>
<name>A0A975B9E7_9BACT</name>
<evidence type="ECO:0000313" key="7">
    <source>
        <dbReference type="EMBL" id="QTA81173.1"/>
    </source>
</evidence>
<dbReference type="Proteomes" id="UP000663720">
    <property type="component" value="Chromosome"/>
</dbReference>
<dbReference type="EMBL" id="CP061799">
    <property type="protein sequence ID" value="QTA81173.1"/>
    <property type="molecule type" value="Genomic_DNA"/>
</dbReference>
<dbReference type="InterPro" id="IPR044957">
    <property type="entry name" value="Ribosomal_bL32_bact"/>
</dbReference>
<proteinExistence type="inferred from homology"/>
<keyword evidence="2 5" id="KW-0689">Ribosomal protein</keyword>
<dbReference type="InterPro" id="IPR002677">
    <property type="entry name" value="Ribosomal_bL32"/>
</dbReference>
<dbReference type="PANTHER" id="PTHR35534">
    <property type="entry name" value="50S RIBOSOMAL PROTEIN L32"/>
    <property type="match status" value="1"/>
</dbReference>
<evidence type="ECO:0000256" key="5">
    <source>
        <dbReference type="HAMAP-Rule" id="MF_00340"/>
    </source>
</evidence>
<evidence type="ECO:0000256" key="3">
    <source>
        <dbReference type="ARBA" id="ARBA00023274"/>
    </source>
</evidence>
<dbReference type="NCBIfam" id="TIGR01031">
    <property type="entry name" value="rpmF_bact"/>
    <property type="match status" value="1"/>
</dbReference>
<evidence type="ECO:0000256" key="6">
    <source>
        <dbReference type="SAM" id="MobiDB-lite"/>
    </source>
</evidence>
<dbReference type="GO" id="GO:0015934">
    <property type="term" value="C:large ribosomal subunit"/>
    <property type="evidence" value="ECO:0007669"/>
    <property type="project" value="InterPro"/>
</dbReference>
<evidence type="ECO:0000256" key="4">
    <source>
        <dbReference type="ARBA" id="ARBA00035178"/>
    </source>
</evidence>
<feature type="compositionally biased region" description="Basic residues" evidence="6">
    <location>
        <begin position="1"/>
        <end position="20"/>
    </location>
</feature>
<protein>
    <recommendedName>
        <fullName evidence="4 5">Large ribosomal subunit protein bL32</fullName>
    </recommendedName>
</protein>
<dbReference type="Pfam" id="PF01783">
    <property type="entry name" value="Ribosomal_L32p"/>
    <property type="match status" value="1"/>
</dbReference>
<accession>A0A975B9E7</accession>
<evidence type="ECO:0000256" key="1">
    <source>
        <dbReference type="ARBA" id="ARBA00008560"/>
    </source>
</evidence>
<dbReference type="KEGG" id="dli:dnl_35040"/>
<dbReference type="GO" id="GO:0006412">
    <property type="term" value="P:translation"/>
    <property type="evidence" value="ECO:0007669"/>
    <property type="project" value="UniProtKB-UniRule"/>
</dbReference>